<evidence type="ECO:0000313" key="3">
    <source>
        <dbReference type="Proteomes" id="UP001165568"/>
    </source>
</evidence>
<sequence>MNTLNITANAGFGNLQRCGAQIRLNMPVEVRIKVIRPTPHYFDPLFQICSLVNIGCADAISLLMAHLFFNGFFRHKPHSLSALHAIAQKPWPQTSLLVVYHAQRLVNGIIAHVIILTVCAGENKRQMTEEHLDRDGLFG</sequence>
<name>A0AA42C437_9GAMM</name>
<keyword evidence="3" id="KW-1185">Reference proteome</keyword>
<dbReference type="EMBL" id="JAMPJT010000008">
    <property type="protein sequence ID" value="MCV9879635.1"/>
    <property type="molecule type" value="Genomic_DNA"/>
</dbReference>
<evidence type="ECO:0000313" key="4">
    <source>
        <dbReference type="Proteomes" id="UP001165569"/>
    </source>
</evidence>
<dbReference type="EMBL" id="JAMPJU010000008">
    <property type="protein sequence ID" value="MCV9883024.1"/>
    <property type="molecule type" value="Genomic_DNA"/>
</dbReference>
<organism evidence="1 4">
    <name type="scientific">Brenneria izbisi</name>
    <dbReference type="NCBI Taxonomy" id="2939450"/>
    <lineage>
        <taxon>Bacteria</taxon>
        <taxon>Pseudomonadati</taxon>
        <taxon>Pseudomonadota</taxon>
        <taxon>Gammaproteobacteria</taxon>
        <taxon>Enterobacterales</taxon>
        <taxon>Pectobacteriaceae</taxon>
        <taxon>Brenneria</taxon>
    </lineage>
</organism>
<dbReference type="AlphaFoldDB" id="A0AA42C437"/>
<accession>A0AA42C437</accession>
<dbReference type="Proteomes" id="UP001165569">
    <property type="component" value="Unassembled WGS sequence"/>
</dbReference>
<reference evidence="1" key="1">
    <citation type="submission" date="2022-04" db="EMBL/GenBank/DDBJ databases">
        <title>Brenneria sp. isolated from walnut trees in Serbia.</title>
        <authorList>
            <person name="Gasic K."/>
            <person name="Zlatkovic N."/>
            <person name="Kuzmanovic N."/>
        </authorList>
    </citation>
    <scope>NUCLEOTIDE SEQUENCE</scope>
    <source>
        <strain evidence="2">KBI 423</strain>
        <strain evidence="1">KBI 447</strain>
    </source>
</reference>
<proteinExistence type="predicted"/>
<protein>
    <submittedName>
        <fullName evidence="1">Uncharacterized protein</fullName>
    </submittedName>
</protein>
<comment type="caution">
    <text evidence="1">The sequence shown here is derived from an EMBL/GenBank/DDBJ whole genome shotgun (WGS) entry which is preliminary data.</text>
</comment>
<gene>
    <name evidence="1" type="ORF">NC803_12345</name>
    <name evidence="2" type="ORF">NC856_12170</name>
</gene>
<evidence type="ECO:0000313" key="1">
    <source>
        <dbReference type="EMBL" id="MCV9879635.1"/>
    </source>
</evidence>
<dbReference type="Proteomes" id="UP001165568">
    <property type="component" value="Unassembled WGS sequence"/>
</dbReference>
<evidence type="ECO:0000313" key="2">
    <source>
        <dbReference type="EMBL" id="MCV9883024.1"/>
    </source>
</evidence>